<dbReference type="AlphaFoldDB" id="A0A6C0B7G6"/>
<name>A0A6C0B7G6_9ZZZZ</name>
<proteinExistence type="predicted"/>
<sequence>MGDLTTCITSEQNRRNGLIFNIPPPRYTPQNPYAAGWTKAQLDMRRKAEVLKYNKSANGRISKAQSWTQIVNGSYQRRTFSGSYLNNVIDINCDKVVTYTTGAGIPGPPTPLYLDPAVPLYNYNSQSAGLGINNKTETDMWRTKYDTNLLSNSPVIYTLNIRPPIDNPRYKFTIKTSVGIYLDGSANANNYTTKVTILPDSIKVMFGGQMVDLQTRQPTITLEPGFKTDISGSLTGGPYGGAFYLGNIVISNLELSTAAGNTYDIVIQPTISALIVGRETNDPINKIQATLYTNLIEYSNDPKTLSNNTKRFGTRITFNTPATASTIVAPIITGVSP</sequence>
<evidence type="ECO:0000313" key="1">
    <source>
        <dbReference type="EMBL" id="QHS87438.1"/>
    </source>
</evidence>
<accession>A0A6C0B7G6</accession>
<dbReference type="EMBL" id="MN739081">
    <property type="protein sequence ID" value="QHS87438.1"/>
    <property type="molecule type" value="Genomic_DNA"/>
</dbReference>
<reference evidence="1" key="1">
    <citation type="journal article" date="2020" name="Nature">
        <title>Giant virus diversity and host interactions through global metagenomics.</title>
        <authorList>
            <person name="Schulz F."/>
            <person name="Roux S."/>
            <person name="Paez-Espino D."/>
            <person name="Jungbluth S."/>
            <person name="Walsh D.A."/>
            <person name="Denef V.J."/>
            <person name="McMahon K.D."/>
            <person name="Konstantinidis K.T."/>
            <person name="Eloe-Fadrosh E.A."/>
            <person name="Kyrpides N.C."/>
            <person name="Woyke T."/>
        </authorList>
    </citation>
    <scope>NUCLEOTIDE SEQUENCE</scope>
    <source>
        <strain evidence="1">GVMAG-M-3300010157-4</strain>
    </source>
</reference>
<organism evidence="1">
    <name type="scientific">viral metagenome</name>
    <dbReference type="NCBI Taxonomy" id="1070528"/>
    <lineage>
        <taxon>unclassified sequences</taxon>
        <taxon>metagenomes</taxon>
        <taxon>organismal metagenomes</taxon>
    </lineage>
</organism>
<protein>
    <submittedName>
        <fullName evidence="1">Uncharacterized protein</fullName>
    </submittedName>
</protein>